<dbReference type="Proteomes" id="UP001221757">
    <property type="component" value="Unassembled WGS sequence"/>
</dbReference>
<evidence type="ECO:0000313" key="1">
    <source>
        <dbReference type="EMBL" id="KAJ7697646.1"/>
    </source>
</evidence>
<dbReference type="AlphaFoldDB" id="A0AAD7DRR7"/>
<reference evidence="1" key="1">
    <citation type="submission" date="2023-03" db="EMBL/GenBank/DDBJ databases">
        <title>Massive genome expansion in bonnet fungi (Mycena s.s.) driven by repeated elements and novel gene families across ecological guilds.</title>
        <authorList>
            <consortium name="Lawrence Berkeley National Laboratory"/>
            <person name="Harder C.B."/>
            <person name="Miyauchi S."/>
            <person name="Viragh M."/>
            <person name="Kuo A."/>
            <person name="Thoen E."/>
            <person name="Andreopoulos B."/>
            <person name="Lu D."/>
            <person name="Skrede I."/>
            <person name="Drula E."/>
            <person name="Henrissat B."/>
            <person name="Morin E."/>
            <person name="Kohler A."/>
            <person name="Barry K."/>
            <person name="LaButti K."/>
            <person name="Morin E."/>
            <person name="Salamov A."/>
            <person name="Lipzen A."/>
            <person name="Mereny Z."/>
            <person name="Hegedus B."/>
            <person name="Baldrian P."/>
            <person name="Stursova M."/>
            <person name="Weitz H."/>
            <person name="Taylor A."/>
            <person name="Grigoriev I.V."/>
            <person name="Nagy L.G."/>
            <person name="Martin F."/>
            <person name="Kauserud H."/>
        </authorList>
    </citation>
    <scope>NUCLEOTIDE SEQUENCE</scope>
    <source>
        <strain evidence="1">CBHHK067</strain>
    </source>
</reference>
<comment type="caution">
    <text evidence="1">The sequence shown here is derived from an EMBL/GenBank/DDBJ whole genome shotgun (WGS) entry which is preliminary data.</text>
</comment>
<dbReference type="EMBL" id="JARKIE010000029">
    <property type="protein sequence ID" value="KAJ7697646.1"/>
    <property type="molecule type" value="Genomic_DNA"/>
</dbReference>
<name>A0AAD7DRR7_MYCRO</name>
<proteinExistence type="predicted"/>
<gene>
    <name evidence="1" type="ORF">B0H17DRAFT_355426</name>
</gene>
<keyword evidence="2" id="KW-1185">Reference proteome</keyword>
<accession>A0AAD7DRR7</accession>
<protein>
    <submittedName>
        <fullName evidence="1">Uncharacterized protein</fullName>
    </submittedName>
</protein>
<sequence>MDLPQELIDSIVDAIVDEVDLAQDPWIIDNSIEVLETLRSCALVAHVFLRPCQTYIFHGLTLSDEERISPEAFSDLFTARPHLASYVRALYFEYKAVEEHLEPITHILASVTNLARLDIYPTPESSWYSYPVPLQESFSAAFALASMHHITLWYFCFHDASELQTLLSESTGLKTLVLRSITFDSTELPDETPPEVVPQVALDSLQMYFLDAAHVQAILGSFSTIDVTQLRSIYLHNTPMKSLLKLNAPSIRRVKIRAYYSGVC</sequence>
<organism evidence="1 2">
    <name type="scientific">Mycena rosella</name>
    <name type="common">Pink bonnet</name>
    <name type="synonym">Agaricus rosellus</name>
    <dbReference type="NCBI Taxonomy" id="1033263"/>
    <lineage>
        <taxon>Eukaryota</taxon>
        <taxon>Fungi</taxon>
        <taxon>Dikarya</taxon>
        <taxon>Basidiomycota</taxon>
        <taxon>Agaricomycotina</taxon>
        <taxon>Agaricomycetes</taxon>
        <taxon>Agaricomycetidae</taxon>
        <taxon>Agaricales</taxon>
        <taxon>Marasmiineae</taxon>
        <taxon>Mycenaceae</taxon>
        <taxon>Mycena</taxon>
    </lineage>
</organism>
<evidence type="ECO:0000313" key="2">
    <source>
        <dbReference type="Proteomes" id="UP001221757"/>
    </source>
</evidence>